<name>A0A9P4T5N0_CURKU</name>
<accession>A0A9P4T5N0</accession>
<dbReference type="SUPFAM" id="SSF56112">
    <property type="entry name" value="Protein kinase-like (PK-like)"/>
    <property type="match status" value="1"/>
</dbReference>
<dbReference type="EC" id="2.7.11.1" evidence="1"/>
<dbReference type="InterPro" id="IPR000719">
    <property type="entry name" value="Prot_kinase_dom"/>
</dbReference>
<sequence length="651" mass="70309">MEGPESFQGTQGPASSPQSAAPLGELSKALKSGTEALPAASAHLNTASSASNANLTPYSAQDAPTNVSQPLYIPRWHVRAPSSGLTLVTDLPPSATSTARNTPSNTTSMADTGSEGLHQSATAPILIDEKYLRTARSNNSLAGSLSPSSAISSPALNALGDLTPLPSPLVMGDSPGPWQRAIPRPRGTSTSSRDDIYLNSGRAALSPSPSLKKKGYQRLKTTGVEAAEARIQAHNETARERNRSISEYTPDSLYNPRPRNVTIGNVAAEGDATVQSRLRREQYLASQRGIVPAQVPAGLPTPPASNASNRSVTDEEDIITEDDDTKYIAVRQGTQMKKKLWRPVRQLGQGTFSKVYLATCEKTAAKDPLDEKSLDLRKLVAIKIVEHGPAGGADEERVELSLKREVEMLRSVSHPSLVRLRAFDHNEAQALLVLTYCPGGDLFDVASDHREVLSKNVVQRVFAEMVSAFSPIFDISLSSSHPYPIATLTDLGLSRRIPTPPESPLLTTRCGSEDYAAPEILLGQPYDGRATDAWALGVLLYALMEGRLPFDPPPGKAGARSRAAHRIARCDWVWVKFGDDDGEWDPEKGQDWAGARECVESLLKKVSRGRKNLEEIQNMSWVKEGIQVEGGLEPRLEDDDANDTTPELPAR</sequence>
<dbReference type="AlphaFoldDB" id="A0A9P4T5N0"/>
<keyword evidence="6" id="KW-0067">ATP-binding</keyword>
<comment type="catalytic activity">
    <reaction evidence="8">
        <text>L-seryl-[protein] + ATP = O-phospho-L-seryl-[protein] + ADP + H(+)</text>
        <dbReference type="Rhea" id="RHEA:17989"/>
        <dbReference type="Rhea" id="RHEA-COMP:9863"/>
        <dbReference type="Rhea" id="RHEA-COMP:11604"/>
        <dbReference type="ChEBI" id="CHEBI:15378"/>
        <dbReference type="ChEBI" id="CHEBI:29999"/>
        <dbReference type="ChEBI" id="CHEBI:30616"/>
        <dbReference type="ChEBI" id="CHEBI:83421"/>
        <dbReference type="ChEBI" id="CHEBI:456216"/>
        <dbReference type="EC" id="2.7.11.1"/>
    </reaction>
</comment>
<evidence type="ECO:0000256" key="5">
    <source>
        <dbReference type="ARBA" id="ARBA00022777"/>
    </source>
</evidence>
<feature type="region of interest" description="Disordered" evidence="9">
    <location>
        <begin position="1"/>
        <end position="34"/>
    </location>
</feature>
<feature type="region of interest" description="Disordered" evidence="9">
    <location>
        <begin position="87"/>
        <end position="116"/>
    </location>
</feature>
<dbReference type="EMBL" id="SWKU01000032">
    <property type="protein sequence ID" value="KAF2995594.1"/>
    <property type="molecule type" value="Genomic_DNA"/>
</dbReference>
<evidence type="ECO:0000313" key="12">
    <source>
        <dbReference type="Proteomes" id="UP000801428"/>
    </source>
</evidence>
<dbReference type="PROSITE" id="PS50011">
    <property type="entry name" value="PROTEIN_KINASE_DOM"/>
    <property type="match status" value="1"/>
</dbReference>
<feature type="compositionally biased region" description="Polar residues" evidence="9">
    <location>
        <begin position="94"/>
        <end position="116"/>
    </location>
</feature>
<dbReference type="OrthoDB" id="410920at2759"/>
<dbReference type="GO" id="GO:0005524">
    <property type="term" value="F:ATP binding"/>
    <property type="evidence" value="ECO:0007669"/>
    <property type="project" value="UniProtKB-KW"/>
</dbReference>
<evidence type="ECO:0000256" key="9">
    <source>
        <dbReference type="SAM" id="MobiDB-lite"/>
    </source>
</evidence>
<dbReference type="GO" id="GO:0005938">
    <property type="term" value="C:cell cortex"/>
    <property type="evidence" value="ECO:0007669"/>
    <property type="project" value="TreeGrafter"/>
</dbReference>
<protein>
    <recommendedName>
        <fullName evidence="1">non-specific serine/threonine protein kinase</fullName>
        <ecNumber evidence="1">2.7.11.1</ecNumber>
    </recommendedName>
</protein>
<reference evidence="11" key="1">
    <citation type="submission" date="2019-04" db="EMBL/GenBank/DDBJ databases">
        <title>Sequencing of skin fungus with MAO and IRED activity.</title>
        <authorList>
            <person name="Marsaioli A.J."/>
            <person name="Bonatto J.M.C."/>
            <person name="Reis Junior O."/>
        </authorList>
    </citation>
    <scope>NUCLEOTIDE SEQUENCE</scope>
    <source>
        <strain evidence="11">30M1</strain>
    </source>
</reference>
<feature type="domain" description="Protein kinase" evidence="10">
    <location>
        <begin position="341"/>
        <end position="622"/>
    </location>
</feature>
<dbReference type="Proteomes" id="UP000801428">
    <property type="component" value="Unassembled WGS sequence"/>
</dbReference>
<dbReference type="InterPro" id="IPR011009">
    <property type="entry name" value="Kinase-like_dom_sf"/>
</dbReference>
<dbReference type="PANTHER" id="PTHR24343">
    <property type="entry name" value="SERINE/THREONINE KINASE"/>
    <property type="match status" value="1"/>
</dbReference>
<evidence type="ECO:0000256" key="3">
    <source>
        <dbReference type="ARBA" id="ARBA00022679"/>
    </source>
</evidence>
<feature type="region of interest" description="Disordered" evidence="9">
    <location>
        <begin position="294"/>
        <end position="317"/>
    </location>
</feature>
<keyword evidence="4" id="KW-0547">Nucleotide-binding</keyword>
<evidence type="ECO:0000256" key="2">
    <source>
        <dbReference type="ARBA" id="ARBA00022527"/>
    </source>
</evidence>
<evidence type="ECO:0000259" key="10">
    <source>
        <dbReference type="PROSITE" id="PS50011"/>
    </source>
</evidence>
<dbReference type="GO" id="GO:0004674">
    <property type="term" value="F:protein serine/threonine kinase activity"/>
    <property type="evidence" value="ECO:0007669"/>
    <property type="project" value="UniProtKB-KW"/>
</dbReference>
<dbReference type="PANTHER" id="PTHR24343:SF324">
    <property type="entry name" value="SERINE_THREONINE-PROTEIN KINASE PRR1"/>
    <property type="match status" value="1"/>
</dbReference>
<comment type="catalytic activity">
    <reaction evidence="7">
        <text>L-threonyl-[protein] + ATP = O-phospho-L-threonyl-[protein] + ADP + H(+)</text>
        <dbReference type="Rhea" id="RHEA:46608"/>
        <dbReference type="Rhea" id="RHEA-COMP:11060"/>
        <dbReference type="Rhea" id="RHEA-COMP:11605"/>
        <dbReference type="ChEBI" id="CHEBI:15378"/>
        <dbReference type="ChEBI" id="CHEBI:30013"/>
        <dbReference type="ChEBI" id="CHEBI:30616"/>
        <dbReference type="ChEBI" id="CHEBI:61977"/>
        <dbReference type="ChEBI" id="CHEBI:456216"/>
        <dbReference type="EC" id="2.7.11.1"/>
    </reaction>
</comment>
<evidence type="ECO:0000313" key="11">
    <source>
        <dbReference type="EMBL" id="KAF2995594.1"/>
    </source>
</evidence>
<evidence type="ECO:0000256" key="8">
    <source>
        <dbReference type="ARBA" id="ARBA00048679"/>
    </source>
</evidence>
<evidence type="ECO:0000256" key="4">
    <source>
        <dbReference type="ARBA" id="ARBA00022741"/>
    </source>
</evidence>
<organism evidence="11 12">
    <name type="scientific">Curvularia kusanoi</name>
    <name type="common">Cochliobolus kusanoi</name>
    <dbReference type="NCBI Taxonomy" id="90978"/>
    <lineage>
        <taxon>Eukaryota</taxon>
        <taxon>Fungi</taxon>
        <taxon>Dikarya</taxon>
        <taxon>Ascomycota</taxon>
        <taxon>Pezizomycotina</taxon>
        <taxon>Dothideomycetes</taxon>
        <taxon>Pleosporomycetidae</taxon>
        <taxon>Pleosporales</taxon>
        <taxon>Pleosporineae</taxon>
        <taxon>Pleosporaceae</taxon>
        <taxon>Curvularia</taxon>
    </lineage>
</organism>
<keyword evidence="5" id="KW-0418">Kinase</keyword>
<evidence type="ECO:0000256" key="7">
    <source>
        <dbReference type="ARBA" id="ARBA00047899"/>
    </source>
</evidence>
<keyword evidence="2" id="KW-0723">Serine/threonine-protein kinase</keyword>
<evidence type="ECO:0000256" key="6">
    <source>
        <dbReference type="ARBA" id="ARBA00022840"/>
    </source>
</evidence>
<comment type="caution">
    <text evidence="11">The sequence shown here is derived from an EMBL/GenBank/DDBJ whole genome shotgun (WGS) entry which is preliminary data.</text>
</comment>
<evidence type="ECO:0000256" key="1">
    <source>
        <dbReference type="ARBA" id="ARBA00012513"/>
    </source>
</evidence>
<feature type="compositionally biased region" description="Polar residues" evidence="9">
    <location>
        <begin position="7"/>
        <end position="19"/>
    </location>
</feature>
<gene>
    <name evidence="11" type="ORF">E8E13_004946</name>
</gene>
<keyword evidence="3" id="KW-0808">Transferase</keyword>
<dbReference type="Gene3D" id="1.10.510.10">
    <property type="entry name" value="Transferase(Phosphotransferase) domain 1"/>
    <property type="match status" value="2"/>
</dbReference>
<keyword evidence="12" id="KW-1185">Reference proteome</keyword>
<dbReference type="Pfam" id="PF00069">
    <property type="entry name" value="Pkinase"/>
    <property type="match status" value="1"/>
</dbReference>
<feature type="region of interest" description="Disordered" evidence="9">
    <location>
        <begin position="167"/>
        <end position="195"/>
    </location>
</feature>
<proteinExistence type="predicted"/>
<feature type="region of interest" description="Disordered" evidence="9">
    <location>
        <begin position="630"/>
        <end position="651"/>
    </location>
</feature>